<dbReference type="Proteomes" id="UP000410492">
    <property type="component" value="Unassembled WGS sequence"/>
</dbReference>
<organism evidence="1 2">
    <name type="scientific">Callosobruchus maculatus</name>
    <name type="common">Southern cowpea weevil</name>
    <name type="synonym">Pulse bruchid</name>
    <dbReference type="NCBI Taxonomy" id="64391"/>
    <lineage>
        <taxon>Eukaryota</taxon>
        <taxon>Metazoa</taxon>
        <taxon>Ecdysozoa</taxon>
        <taxon>Arthropoda</taxon>
        <taxon>Hexapoda</taxon>
        <taxon>Insecta</taxon>
        <taxon>Pterygota</taxon>
        <taxon>Neoptera</taxon>
        <taxon>Endopterygota</taxon>
        <taxon>Coleoptera</taxon>
        <taxon>Polyphaga</taxon>
        <taxon>Cucujiformia</taxon>
        <taxon>Chrysomeloidea</taxon>
        <taxon>Chrysomelidae</taxon>
        <taxon>Bruchinae</taxon>
        <taxon>Bruchini</taxon>
        <taxon>Callosobruchus</taxon>
    </lineage>
</organism>
<dbReference type="AlphaFoldDB" id="A0A653DHP6"/>
<name>A0A653DHP6_CALMS</name>
<reference evidence="1 2" key="1">
    <citation type="submission" date="2019-01" db="EMBL/GenBank/DDBJ databases">
        <authorList>
            <person name="Sayadi A."/>
        </authorList>
    </citation>
    <scope>NUCLEOTIDE SEQUENCE [LARGE SCALE GENOMIC DNA]</scope>
</reference>
<evidence type="ECO:0000313" key="1">
    <source>
        <dbReference type="EMBL" id="VEN59524.1"/>
    </source>
</evidence>
<evidence type="ECO:0000313" key="2">
    <source>
        <dbReference type="Proteomes" id="UP000410492"/>
    </source>
</evidence>
<gene>
    <name evidence="1" type="ORF">CALMAC_LOCUS17506</name>
</gene>
<proteinExistence type="predicted"/>
<protein>
    <submittedName>
        <fullName evidence="1">Uncharacterized protein</fullName>
    </submittedName>
</protein>
<accession>A0A653DHP6</accession>
<keyword evidence="2" id="KW-1185">Reference proteome</keyword>
<dbReference type="OrthoDB" id="6330326at2759"/>
<sequence length="45" mass="4916">MRAVRADTDVCAMQIGDCRDTVGIFQVSTCTACRHVAINSNLSRE</sequence>
<dbReference type="EMBL" id="CAACVG010012056">
    <property type="protein sequence ID" value="VEN59524.1"/>
    <property type="molecule type" value="Genomic_DNA"/>
</dbReference>